<dbReference type="Pfam" id="PF05368">
    <property type="entry name" value="NmrA"/>
    <property type="match status" value="1"/>
</dbReference>
<sequence length="348" mass="39602">MRSPLFYKPKNYYINRLIWLVFAAFIMPKKSAFGMMRIAIAGAGGLAALITRELSRSAHAILVLSRVHHPEFEAEYEDCQVAVVDYNDPGSLQFVLQGVDLVISTIAGVEQLNLIDAARQARVHTFVPSEFEGALSHRPQSDIDPFNNGSSGALEQLRHWSSSRHYPMKYTVFSCGIFYERFAPGGLRAYNMGGSCRLYHQGDYLVDIEMGTAELPQVNAQGRPIQITLTSAEDVARFVAAAVELGIDNWPREFKMRGARMTPQRLVQYCSEVRQVEFSVVNRPYSEVVDWLEYYRENNDEERWFQMQHILQTANGRYTFGDPNLNELVDVVPMGFRQWLSSVWGPVQ</sequence>
<dbReference type="AlphaFoldDB" id="A0AAN7USK1"/>
<feature type="domain" description="NmrA-like" evidence="4">
    <location>
        <begin position="37"/>
        <end position="268"/>
    </location>
</feature>
<dbReference type="InterPro" id="IPR036291">
    <property type="entry name" value="NAD(P)-bd_dom_sf"/>
</dbReference>
<evidence type="ECO:0000259" key="4">
    <source>
        <dbReference type="Pfam" id="PF05368"/>
    </source>
</evidence>
<dbReference type="EMBL" id="JAWHQM010000023">
    <property type="protein sequence ID" value="KAK5632088.1"/>
    <property type="molecule type" value="Genomic_DNA"/>
</dbReference>
<dbReference type="GO" id="GO:0016491">
    <property type="term" value="F:oxidoreductase activity"/>
    <property type="evidence" value="ECO:0007669"/>
    <property type="project" value="UniProtKB-KW"/>
</dbReference>
<evidence type="ECO:0000256" key="3">
    <source>
        <dbReference type="SAM" id="Phobius"/>
    </source>
</evidence>
<dbReference type="PANTHER" id="PTHR47706">
    <property type="entry name" value="NMRA-LIKE FAMILY PROTEIN"/>
    <property type="match status" value="1"/>
</dbReference>
<keyword evidence="3" id="KW-1133">Transmembrane helix</keyword>
<dbReference type="Gene3D" id="3.40.50.720">
    <property type="entry name" value="NAD(P)-binding Rossmann-like Domain"/>
    <property type="match status" value="1"/>
</dbReference>
<feature type="transmembrane region" description="Helical" evidence="3">
    <location>
        <begin position="12"/>
        <end position="28"/>
    </location>
</feature>
<proteinExistence type="predicted"/>
<dbReference type="InterPro" id="IPR051609">
    <property type="entry name" value="NmrA/Isoflavone_reductase-like"/>
</dbReference>
<evidence type="ECO:0000313" key="5">
    <source>
        <dbReference type="EMBL" id="KAK5632088.1"/>
    </source>
</evidence>
<accession>A0AAN7USK1</accession>
<organism evidence="5 6">
    <name type="scientific">Xylaria bambusicola</name>
    <dbReference type="NCBI Taxonomy" id="326684"/>
    <lineage>
        <taxon>Eukaryota</taxon>
        <taxon>Fungi</taxon>
        <taxon>Dikarya</taxon>
        <taxon>Ascomycota</taxon>
        <taxon>Pezizomycotina</taxon>
        <taxon>Sordariomycetes</taxon>
        <taxon>Xylariomycetidae</taxon>
        <taxon>Xylariales</taxon>
        <taxon>Xylariaceae</taxon>
        <taxon>Xylaria</taxon>
    </lineage>
</organism>
<keyword evidence="6" id="KW-1185">Reference proteome</keyword>
<evidence type="ECO:0000256" key="2">
    <source>
        <dbReference type="ARBA" id="ARBA00023002"/>
    </source>
</evidence>
<dbReference type="Proteomes" id="UP001305414">
    <property type="component" value="Unassembled WGS sequence"/>
</dbReference>
<reference evidence="5 6" key="1">
    <citation type="submission" date="2023-10" db="EMBL/GenBank/DDBJ databases">
        <title>Draft genome sequence of Xylaria bambusicola isolate GMP-LS, the root and basal stem rot pathogen of sugarcane in Indonesia.</title>
        <authorList>
            <person name="Selvaraj P."/>
            <person name="Muralishankar V."/>
            <person name="Muruganantham S."/>
            <person name="Sp S."/>
            <person name="Haryani S."/>
            <person name="Lau K.J.X."/>
            <person name="Naqvi N.I."/>
        </authorList>
    </citation>
    <scope>NUCLEOTIDE SEQUENCE [LARGE SCALE GENOMIC DNA]</scope>
    <source>
        <strain evidence="5">GMP-LS</strain>
    </source>
</reference>
<keyword evidence="1" id="KW-0521">NADP</keyword>
<keyword evidence="2" id="KW-0560">Oxidoreductase</keyword>
<dbReference type="InterPro" id="IPR008030">
    <property type="entry name" value="NmrA-like"/>
</dbReference>
<keyword evidence="3" id="KW-0812">Transmembrane</keyword>
<name>A0AAN7USK1_9PEZI</name>
<gene>
    <name evidence="5" type="ORF">RRF57_007802</name>
</gene>
<evidence type="ECO:0000313" key="6">
    <source>
        <dbReference type="Proteomes" id="UP001305414"/>
    </source>
</evidence>
<keyword evidence="3" id="KW-0472">Membrane</keyword>
<evidence type="ECO:0000256" key="1">
    <source>
        <dbReference type="ARBA" id="ARBA00022857"/>
    </source>
</evidence>
<comment type="caution">
    <text evidence="5">The sequence shown here is derived from an EMBL/GenBank/DDBJ whole genome shotgun (WGS) entry which is preliminary data.</text>
</comment>
<protein>
    <recommendedName>
        <fullName evidence="4">NmrA-like domain-containing protein</fullName>
    </recommendedName>
</protein>
<dbReference type="PANTHER" id="PTHR47706:SF5">
    <property type="entry name" value="ISOFLAVONE REDUCTASE"/>
    <property type="match status" value="1"/>
</dbReference>
<dbReference type="SUPFAM" id="SSF51735">
    <property type="entry name" value="NAD(P)-binding Rossmann-fold domains"/>
    <property type="match status" value="1"/>
</dbReference>